<sequence length="86" mass="9540">MNELHFSALDDVELDESDFALDPAVQNEINAMEHRSLQNKSMLASLKEGFGITSGIPSGCEFEMRCGYGYSHDVRAPLAYEPLSNK</sequence>
<proteinExistence type="predicted"/>
<evidence type="ECO:0000313" key="2">
    <source>
        <dbReference type="Proteomes" id="UP001199044"/>
    </source>
</evidence>
<gene>
    <name evidence="1" type="ORF">LDJ79_10710</name>
</gene>
<dbReference type="Proteomes" id="UP001199044">
    <property type="component" value="Unassembled WGS sequence"/>
</dbReference>
<dbReference type="RefSeq" id="WP_225250559.1">
    <property type="nucleotide sequence ID" value="NZ_JAIWIU010000063.1"/>
</dbReference>
<name>A0ABS7YNY8_9VIBR</name>
<keyword evidence="2" id="KW-1185">Reference proteome</keyword>
<reference evidence="2" key="1">
    <citation type="submission" date="2023-07" db="EMBL/GenBank/DDBJ databases">
        <title>Molecular identification of indigenous halophilic bacteria isolated from red sea cost, biodegradation of synthetic dyes and assessment of degraded metabolite toxicity.</title>
        <authorList>
            <person name="Chaieb K."/>
            <person name="Altayb H.N."/>
        </authorList>
    </citation>
    <scope>NUCLEOTIDE SEQUENCE [LARGE SCALE GENOMIC DNA]</scope>
    <source>
        <strain evidence="2">K20</strain>
    </source>
</reference>
<evidence type="ECO:0000313" key="1">
    <source>
        <dbReference type="EMBL" id="MCA2016581.1"/>
    </source>
</evidence>
<dbReference type="EMBL" id="JAIWIU010000063">
    <property type="protein sequence ID" value="MCA2016581.1"/>
    <property type="molecule type" value="Genomic_DNA"/>
</dbReference>
<comment type="caution">
    <text evidence="1">The sequence shown here is derived from an EMBL/GenBank/DDBJ whole genome shotgun (WGS) entry which is preliminary data.</text>
</comment>
<accession>A0ABS7YNY8</accession>
<protein>
    <submittedName>
        <fullName evidence="1">Uncharacterized protein</fullName>
    </submittedName>
</protein>
<organism evidence="1 2">
    <name type="scientific">Vibrio tritonius</name>
    <dbReference type="NCBI Taxonomy" id="1435069"/>
    <lineage>
        <taxon>Bacteria</taxon>
        <taxon>Pseudomonadati</taxon>
        <taxon>Pseudomonadota</taxon>
        <taxon>Gammaproteobacteria</taxon>
        <taxon>Vibrionales</taxon>
        <taxon>Vibrionaceae</taxon>
        <taxon>Vibrio</taxon>
    </lineage>
</organism>